<gene>
    <name evidence="17" type="ORF">INT47_006022</name>
</gene>
<evidence type="ECO:0000256" key="15">
    <source>
        <dbReference type="ARBA" id="ARBA00049255"/>
    </source>
</evidence>
<keyword evidence="11" id="KW-0460">Magnesium</keyword>
<dbReference type="InterPro" id="IPR045060">
    <property type="entry name" value="Phe-tRNA-ligase_IIc_bsu"/>
</dbReference>
<dbReference type="PANTHER" id="PTHR10947">
    <property type="entry name" value="PHENYLALANYL-TRNA SYNTHETASE BETA CHAIN AND LEUCINE-RICH REPEAT-CONTAINING PROTEIN 47"/>
    <property type="match status" value="1"/>
</dbReference>
<proteinExistence type="inferred from homology"/>
<dbReference type="PROSITE" id="PS51483">
    <property type="entry name" value="B5"/>
    <property type="match status" value="1"/>
</dbReference>
<dbReference type="GO" id="GO:0003723">
    <property type="term" value="F:RNA binding"/>
    <property type="evidence" value="ECO:0007669"/>
    <property type="project" value="InterPro"/>
</dbReference>
<dbReference type="Proteomes" id="UP000603453">
    <property type="component" value="Unassembled WGS sequence"/>
</dbReference>
<keyword evidence="12" id="KW-0648">Protein biosynthesis</keyword>
<accession>A0A8H7UU76</accession>
<dbReference type="Pfam" id="PF17759">
    <property type="entry name" value="tRNA_synthFbeta"/>
    <property type="match status" value="1"/>
</dbReference>
<feature type="non-terminal residue" evidence="17">
    <location>
        <position position="1"/>
    </location>
</feature>
<dbReference type="Pfam" id="PF18262">
    <property type="entry name" value="PhetRS_B1"/>
    <property type="match status" value="1"/>
</dbReference>
<dbReference type="InterPro" id="IPR040659">
    <property type="entry name" value="PhetRS_B1"/>
</dbReference>
<dbReference type="EMBL" id="JAEPRD010000307">
    <property type="protein sequence ID" value="KAG2192233.1"/>
    <property type="molecule type" value="Genomic_DNA"/>
</dbReference>
<dbReference type="Pfam" id="PF03484">
    <property type="entry name" value="B5"/>
    <property type="match status" value="1"/>
</dbReference>
<sequence>IVKTSMPTVNIDKLALFEALEKDYTSQEFFELCFRFGIELEEDTSEREMAEKGSNKAAEHLSERALLKIDIPANRYDLLCQEGLARALRVFENKAKPPVYKVVPPATGKPHQIFVKESTQVIRPYIVGAVLRNITFTPENYASFIDLQDKLHNNICRKRTLASMGTHDLDTIEGPFSYEALPHKDIKFVPLNKDVAVDGDELMELYAEDKHLGKFLSIIRDSPVYPVVFDAKRTVCSLPPIINSDHSKITLNTKNVLIEITATDEHKASTVLNTLVSMFSEYCAEPFTVEPVEITYPDNTVKVYPQLQPRQSKAKIDYINSCTGLDLPGDEICRLLNRMSLDASLNTEDNNEVLVNVPPTRWDILHACDIMEDVAISYGYDNLPKKMPNVNTFASALPLNKLSDHIRRETAMSGFTEVAPLVLCSHDENFKFLNRVDDGKTAIQLANPKTIEYQVVRTSLLPGILKTLNSNKKLALPIKVFEVADVGFKDETRERRARNEKHLCATYTSKTSGFEVIHGLLDRMMTILSTSRINKADTGKLGYWIEEAADATYFPGRSALIFLRYINPEGVRTTSQIGSFGVLHPLVLENFELSNPTTAIEFNLEPFV</sequence>
<dbReference type="Gene3D" id="3.30.930.10">
    <property type="entry name" value="Bira Bifunctional Protein, Domain 2"/>
    <property type="match status" value="1"/>
</dbReference>
<dbReference type="PANTHER" id="PTHR10947:SF0">
    <property type="entry name" value="PHENYLALANINE--TRNA LIGASE BETA SUBUNIT"/>
    <property type="match status" value="1"/>
</dbReference>
<evidence type="ECO:0000256" key="2">
    <source>
        <dbReference type="ARBA" id="ARBA00004496"/>
    </source>
</evidence>
<dbReference type="InterPro" id="IPR009061">
    <property type="entry name" value="DNA-bd_dom_put_sf"/>
</dbReference>
<organism evidence="17 18">
    <name type="scientific">Mucor saturninus</name>
    <dbReference type="NCBI Taxonomy" id="64648"/>
    <lineage>
        <taxon>Eukaryota</taxon>
        <taxon>Fungi</taxon>
        <taxon>Fungi incertae sedis</taxon>
        <taxon>Mucoromycota</taxon>
        <taxon>Mucoromycotina</taxon>
        <taxon>Mucoromycetes</taxon>
        <taxon>Mucorales</taxon>
        <taxon>Mucorineae</taxon>
        <taxon>Mucoraceae</taxon>
        <taxon>Mucor</taxon>
    </lineage>
</organism>
<dbReference type="Gene3D" id="3.50.40.10">
    <property type="entry name" value="Phenylalanyl-trna Synthetase, Chain B, domain 3"/>
    <property type="match status" value="1"/>
</dbReference>
<dbReference type="SUPFAM" id="SSF56037">
    <property type="entry name" value="PheT/TilS domain"/>
    <property type="match status" value="1"/>
</dbReference>
<reference evidence="17" key="1">
    <citation type="submission" date="2020-12" db="EMBL/GenBank/DDBJ databases">
        <title>Metabolic potential, ecology and presence of endohyphal bacteria is reflected in genomic diversity of Mucoromycotina.</title>
        <authorList>
            <person name="Muszewska A."/>
            <person name="Okrasinska A."/>
            <person name="Steczkiewicz K."/>
            <person name="Drgas O."/>
            <person name="Orlowska M."/>
            <person name="Perlinska-Lenart U."/>
            <person name="Aleksandrzak-Piekarczyk T."/>
            <person name="Szatraj K."/>
            <person name="Zielenkiewicz U."/>
            <person name="Pilsyk S."/>
            <person name="Malc E."/>
            <person name="Mieczkowski P."/>
            <person name="Kruszewska J.S."/>
            <person name="Biernat P."/>
            <person name="Pawlowska J."/>
        </authorList>
    </citation>
    <scope>NUCLEOTIDE SEQUENCE</scope>
    <source>
        <strain evidence="17">WA0000017839</strain>
    </source>
</reference>
<feature type="domain" description="B5" evidence="16">
    <location>
        <begin position="307"/>
        <end position="385"/>
    </location>
</feature>
<dbReference type="OrthoDB" id="1698572at2759"/>
<evidence type="ECO:0000256" key="12">
    <source>
        <dbReference type="ARBA" id="ARBA00022917"/>
    </source>
</evidence>
<dbReference type="AlphaFoldDB" id="A0A8H7UU76"/>
<name>A0A8H7UU76_9FUNG</name>
<comment type="caution">
    <text evidence="17">The sequence shown here is derived from an EMBL/GenBank/DDBJ whole genome shotgun (WGS) entry which is preliminary data.</text>
</comment>
<evidence type="ECO:0000256" key="7">
    <source>
        <dbReference type="ARBA" id="ARBA00022598"/>
    </source>
</evidence>
<dbReference type="Pfam" id="PF03483">
    <property type="entry name" value="B3_4"/>
    <property type="match status" value="1"/>
</dbReference>
<dbReference type="InterPro" id="IPR005146">
    <property type="entry name" value="B3/B4_tRNA-bd"/>
</dbReference>
<evidence type="ECO:0000256" key="14">
    <source>
        <dbReference type="ARBA" id="ARBA00033189"/>
    </source>
</evidence>
<dbReference type="GO" id="GO:0004826">
    <property type="term" value="F:phenylalanine-tRNA ligase activity"/>
    <property type="evidence" value="ECO:0007669"/>
    <property type="project" value="UniProtKB-EC"/>
</dbReference>
<evidence type="ECO:0000256" key="13">
    <source>
        <dbReference type="ARBA" id="ARBA00023146"/>
    </source>
</evidence>
<keyword evidence="7" id="KW-0436">Ligase</keyword>
<dbReference type="InterPro" id="IPR005147">
    <property type="entry name" value="tRNA_synthase_B5-dom"/>
</dbReference>
<dbReference type="FunFam" id="3.50.40.10:FF:000002">
    <property type="entry name" value="phenylalanine--tRNA ligase beta subunit"/>
    <property type="match status" value="1"/>
</dbReference>
<comment type="subcellular location">
    <subcellularLocation>
        <location evidence="2">Cytoplasm</location>
    </subcellularLocation>
</comment>
<dbReference type="SMART" id="SM00873">
    <property type="entry name" value="B3_4"/>
    <property type="match status" value="1"/>
</dbReference>
<dbReference type="InterPro" id="IPR041616">
    <property type="entry name" value="PheRS_beta_core"/>
</dbReference>
<evidence type="ECO:0000256" key="9">
    <source>
        <dbReference type="ARBA" id="ARBA00022741"/>
    </source>
</evidence>
<evidence type="ECO:0000256" key="3">
    <source>
        <dbReference type="ARBA" id="ARBA00007438"/>
    </source>
</evidence>
<evidence type="ECO:0000259" key="16">
    <source>
        <dbReference type="PROSITE" id="PS51483"/>
    </source>
</evidence>
<keyword evidence="13" id="KW-0030">Aminoacyl-tRNA synthetase</keyword>
<dbReference type="GO" id="GO:0009328">
    <property type="term" value="C:phenylalanine-tRNA ligase complex"/>
    <property type="evidence" value="ECO:0007669"/>
    <property type="project" value="TreeGrafter"/>
</dbReference>
<evidence type="ECO:0000256" key="11">
    <source>
        <dbReference type="ARBA" id="ARBA00022842"/>
    </source>
</evidence>
<evidence type="ECO:0000256" key="1">
    <source>
        <dbReference type="ARBA" id="ARBA00001946"/>
    </source>
</evidence>
<dbReference type="InterPro" id="IPR004531">
    <property type="entry name" value="Phe-tRNA-synth_IIc_bsu_arc_euk"/>
</dbReference>
<dbReference type="EC" id="6.1.1.20" evidence="5"/>
<dbReference type="NCBIfam" id="TIGR00471">
    <property type="entry name" value="pheT_arch"/>
    <property type="match status" value="1"/>
</dbReference>
<evidence type="ECO:0000256" key="6">
    <source>
        <dbReference type="ARBA" id="ARBA00022490"/>
    </source>
</evidence>
<dbReference type="FunFam" id="3.30.56.10:FF:000004">
    <property type="entry name" value="Phenylalanyl-tRNA synthetase, beta subunit"/>
    <property type="match status" value="1"/>
</dbReference>
<evidence type="ECO:0000313" key="18">
    <source>
        <dbReference type="Proteomes" id="UP000603453"/>
    </source>
</evidence>
<evidence type="ECO:0000256" key="4">
    <source>
        <dbReference type="ARBA" id="ARBA00011209"/>
    </source>
</evidence>
<dbReference type="SUPFAM" id="SSF46955">
    <property type="entry name" value="Putative DNA-binding domain"/>
    <property type="match status" value="2"/>
</dbReference>
<dbReference type="SMART" id="SM00874">
    <property type="entry name" value="B5"/>
    <property type="match status" value="1"/>
</dbReference>
<dbReference type="InterPro" id="IPR020825">
    <property type="entry name" value="Phe-tRNA_synthase-like_B3/B4"/>
</dbReference>
<evidence type="ECO:0000256" key="10">
    <source>
        <dbReference type="ARBA" id="ARBA00022840"/>
    </source>
</evidence>
<protein>
    <recommendedName>
        <fullName evidence="5">phenylalanine--tRNA ligase</fullName>
        <ecNumber evidence="5">6.1.1.20</ecNumber>
    </recommendedName>
    <alternativeName>
        <fullName evidence="14">Phenylalanyl-tRNA synthetase beta subunit</fullName>
    </alternativeName>
</protein>
<dbReference type="GO" id="GO:0006432">
    <property type="term" value="P:phenylalanyl-tRNA aminoacylation"/>
    <property type="evidence" value="ECO:0007669"/>
    <property type="project" value="InterPro"/>
</dbReference>
<comment type="catalytic activity">
    <reaction evidence="15">
        <text>tRNA(Phe) + L-phenylalanine + ATP = L-phenylalanyl-tRNA(Phe) + AMP + diphosphate + H(+)</text>
        <dbReference type="Rhea" id="RHEA:19413"/>
        <dbReference type="Rhea" id="RHEA-COMP:9668"/>
        <dbReference type="Rhea" id="RHEA-COMP:9699"/>
        <dbReference type="ChEBI" id="CHEBI:15378"/>
        <dbReference type="ChEBI" id="CHEBI:30616"/>
        <dbReference type="ChEBI" id="CHEBI:33019"/>
        <dbReference type="ChEBI" id="CHEBI:58095"/>
        <dbReference type="ChEBI" id="CHEBI:78442"/>
        <dbReference type="ChEBI" id="CHEBI:78531"/>
        <dbReference type="ChEBI" id="CHEBI:456215"/>
        <dbReference type="EC" id="6.1.1.20"/>
    </reaction>
</comment>
<dbReference type="Gene3D" id="3.30.56.10">
    <property type="match status" value="2"/>
</dbReference>
<evidence type="ECO:0000313" key="17">
    <source>
        <dbReference type="EMBL" id="KAG2192233.1"/>
    </source>
</evidence>
<comment type="subunit">
    <text evidence="4">Tetramer of two alpha and two beta subunits.</text>
</comment>
<dbReference type="CDD" id="cd00769">
    <property type="entry name" value="PheRS_beta_core"/>
    <property type="match status" value="1"/>
</dbReference>
<evidence type="ECO:0000256" key="8">
    <source>
        <dbReference type="ARBA" id="ARBA00022723"/>
    </source>
</evidence>
<evidence type="ECO:0000256" key="5">
    <source>
        <dbReference type="ARBA" id="ARBA00012814"/>
    </source>
</evidence>
<keyword evidence="8" id="KW-0479">Metal-binding</keyword>
<dbReference type="SUPFAM" id="SSF55681">
    <property type="entry name" value="Class II aaRS and biotin synthetases"/>
    <property type="match status" value="1"/>
</dbReference>
<keyword evidence="6" id="KW-0963">Cytoplasm</keyword>
<dbReference type="FunFam" id="3.30.930.10:FF:000059">
    <property type="entry name" value="phenylalanine--tRNA ligase beta subunit"/>
    <property type="match status" value="1"/>
</dbReference>
<keyword evidence="18" id="KW-1185">Reference proteome</keyword>
<comment type="cofactor">
    <cofactor evidence="1">
        <name>Mg(2+)</name>
        <dbReference type="ChEBI" id="CHEBI:18420"/>
    </cofactor>
</comment>
<keyword evidence="9" id="KW-0547">Nucleotide-binding</keyword>
<dbReference type="GO" id="GO:0000287">
    <property type="term" value="F:magnesium ion binding"/>
    <property type="evidence" value="ECO:0007669"/>
    <property type="project" value="InterPro"/>
</dbReference>
<comment type="similarity">
    <text evidence="3">Belongs to the phenylalanyl-tRNA synthetase beta subunit family. Type 2 subfamily.</text>
</comment>
<dbReference type="InterPro" id="IPR045864">
    <property type="entry name" value="aa-tRNA-synth_II/BPL/LPL"/>
</dbReference>
<dbReference type="GO" id="GO:0005524">
    <property type="term" value="F:ATP binding"/>
    <property type="evidence" value="ECO:0007669"/>
    <property type="project" value="UniProtKB-KW"/>
</dbReference>
<keyword evidence="10" id="KW-0067">ATP-binding</keyword>